<evidence type="ECO:0000256" key="6">
    <source>
        <dbReference type="ARBA" id="ARBA00022737"/>
    </source>
</evidence>
<evidence type="ECO:0000259" key="14">
    <source>
        <dbReference type="PROSITE" id="PS50200"/>
    </source>
</evidence>
<reference evidence="15" key="1">
    <citation type="submission" date="2023-04" db="EMBL/GenBank/DDBJ databases">
        <title>Ambrosiozyma monospora NBRC 1965.</title>
        <authorList>
            <person name="Ichikawa N."/>
            <person name="Sato H."/>
            <person name="Tonouchi N."/>
        </authorList>
    </citation>
    <scope>NUCLEOTIDE SEQUENCE</scope>
    <source>
        <strain evidence="15">NBRC 1965</strain>
    </source>
</reference>
<dbReference type="SMART" id="SM00364">
    <property type="entry name" value="LRR_BAC"/>
    <property type="match status" value="4"/>
</dbReference>
<evidence type="ECO:0000256" key="2">
    <source>
        <dbReference type="ARBA" id="ARBA00022527"/>
    </source>
</evidence>
<proteinExistence type="predicted"/>
<dbReference type="InterPro" id="IPR000159">
    <property type="entry name" value="RA_dom"/>
</dbReference>
<keyword evidence="10" id="KW-0460">Magnesium</keyword>
<dbReference type="EMBL" id="BSXU01003377">
    <property type="protein sequence ID" value="GMG39987.1"/>
    <property type="molecule type" value="Genomic_DNA"/>
</dbReference>
<evidence type="ECO:0000256" key="4">
    <source>
        <dbReference type="ARBA" id="ARBA00022679"/>
    </source>
</evidence>
<evidence type="ECO:0000256" key="11">
    <source>
        <dbReference type="ARBA" id="ARBA00047899"/>
    </source>
</evidence>
<accession>A0A9W6Z1L8</accession>
<dbReference type="PANTHER" id="PTHR48005:SF15">
    <property type="entry name" value="PROTEIN KINASE DOMAIN-CONTAINING PROTEIN"/>
    <property type="match status" value="1"/>
</dbReference>
<dbReference type="Proteomes" id="UP001165063">
    <property type="component" value="Unassembled WGS sequence"/>
</dbReference>
<dbReference type="PROSITE" id="PS50200">
    <property type="entry name" value="RA"/>
    <property type="match status" value="1"/>
</dbReference>
<dbReference type="SUPFAM" id="SSF52058">
    <property type="entry name" value="L domain-like"/>
    <property type="match status" value="1"/>
</dbReference>
<keyword evidence="6" id="KW-0677">Repeat</keyword>
<keyword evidence="2" id="KW-0723">Serine/threonine-protein kinase</keyword>
<keyword evidence="8" id="KW-0418">Kinase</keyword>
<evidence type="ECO:0000256" key="12">
    <source>
        <dbReference type="ARBA" id="ARBA00048679"/>
    </source>
</evidence>
<feature type="compositionally biased region" description="Polar residues" evidence="13">
    <location>
        <begin position="151"/>
        <end position="161"/>
    </location>
</feature>
<dbReference type="OrthoDB" id="1394818at2759"/>
<feature type="region of interest" description="Disordered" evidence="13">
    <location>
        <begin position="128"/>
        <end position="189"/>
    </location>
</feature>
<gene>
    <name evidence="15" type="ORF">Amon01_000580300</name>
</gene>
<evidence type="ECO:0000256" key="13">
    <source>
        <dbReference type="SAM" id="MobiDB-lite"/>
    </source>
</evidence>
<keyword evidence="16" id="KW-1185">Reference proteome</keyword>
<evidence type="ECO:0000256" key="3">
    <source>
        <dbReference type="ARBA" id="ARBA00022614"/>
    </source>
</evidence>
<keyword evidence="3" id="KW-0433">Leucine-rich repeat</keyword>
<dbReference type="Gene3D" id="3.80.10.10">
    <property type="entry name" value="Ribonuclease Inhibitor"/>
    <property type="match status" value="3"/>
</dbReference>
<sequence>MSPISKQQQQQLDSFIDSNGTHHSTRSRRSSDDSRSVSKASNHSSHNYNYNNNNNNTHDNLALPLRAQEMQSSTSESRTHHSLGLLKQASSSSSEHRNSSSQRSLPKGKKIHRAASLSLFKLFTSRRESDIPDSPTTTSATASGKSGRSSDPTPYMSNYDLSSQSQSQPDQQQQQLETQSQGQGQIPHPQSISASLASIESEVDPNILNIQHQLSDFDDLSSITNVVMNDTPNNNKSNGGNSISVPMGRIGSSISVVDPLSKSSSPGWRAPDSWKVKASVVDTTDQLQSLQGAFSSSADNNHKNGSVSGVGDGFKGFNGFSGGNSGGSVLEVGAGNRNTSNLSEYSANDNDDDSSDDSFVTIGTKATSTHMLNPQATGTSSFIHFGGPGRGTSIGGASVSGRDREKSESGLLPTNPDQQQQQSQQLQLPNAYANPYSQHRHAELKGSAKSAIRVTKDGKTSILLCSVETTTNDMVNMLRRKRFLKAGEDYIIVLRYGGMIRALALDERPLKIQRNLLFFYGYTEDDSLEIIERTDLSFLFKFIIQNTDVKTIPPEKRAMIDVEHVDLKNWNLQEIPNFLYPDPISTLDVSQNPSFEFDEDFTRQCRNLTKVRFRSCGSRKFPTNIVYTPRLQELDLRVNYIKNIPNEVGLMTTLTSLNLACNRISHLPESFEKLQALQNLDLSSNRLKSIPEPIMKIKGLKNLDLSYNNIAEISPKLVALKHLQVLQLAANNLSKNLPDFFENFTSLIKIDLRFNRIASINSLKHLPALEVITATGNMISVFESAAISLYKLELNMNPLTTVTFETEMENLKTVDFSKGNLTICSFFKQLPMLSELSLNHNHLGGQLSEDISYMKNLTHLSVFKNQLISLPDSIGHIECVVEQLEFLP</sequence>
<keyword evidence="5" id="KW-0479">Metal-binding</keyword>
<dbReference type="InterPro" id="IPR032675">
    <property type="entry name" value="LRR_dom_sf"/>
</dbReference>
<feature type="region of interest" description="Disordered" evidence="13">
    <location>
        <begin position="340"/>
        <end position="423"/>
    </location>
</feature>
<keyword evidence="4" id="KW-0808">Transferase</keyword>
<feature type="compositionally biased region" description="Low complexity" evidence="13">
    <location>
        <begin position="132"/>
        <end position="150"/>
    </location>
</feature>
<dbReference type="GO" id="GO:0046872">
    <property type="term" value="F:metal ion binding"/>
    <property type="evidence" value="ECO:0007669"/>
    <property type="project" value="UniProtKB-KW"/>
</dbReference>
<feature type="compositionally biased region" description="Polar residues" evidence="13">
    <location>
        <begin position="1"/>
        <end position="19"/>
    </location>
</feature>
<keyword evidence="9" id="KW-0067">ATP-binding</keyword>
<dbReference type="InterPro" id="IPR055071">
    <property type="entry name" value="RA_PHLPP-like"/>
</dbReference>
<dbReference type="GO" id="GO:0004674">
    <property type="term" value="F:protein serine/threonine kinase activity"/>
    <property type="evidence" value="ECO:0007669"/>
    <property type="project" value="UniProtKB-KW"/>
</dbReference>
<evidence type="ECO:0000256" key="5">
    <source>
        <dbReference type="ARBA" id="ARBA00022723"/>
    </source>
</evidence>
<dbReference type="SMART" id="SM00365">
    <property type="entry name" value="LRR_SD22"/>
    <property type="match status" value="3"/>
</dbReference>
<evidence type="ECO:0000256" key="10">
    <source>
        <dbReference type="ARBA" id="ARBA00022842"/>
    </source>
</evidence>
<feature type="compositionally biased region" description="Low complexity" evidence="13">
    <location>
        <begin position="162"/>
        <end position="189"/>
    </location>
</feature>
<dbReference type="EC" id="2.7.11.1" evidence="1"/>
<dbReference type="InterPro" id="IPR051420">
    <property type="entry name" value="Ser_Thr_Kinases_DiverseReg"/>
</dbReference>
<dbReference type="Pfam" id="PF23010">
    <property type="entry name" value="RA_3"/>
    <property type="match status" value="1"/>
</dbReference>
<evidence type="ECO:0000256" key="1">
    <source>
        <dbReference type="ARBA" id="ARBA00012513"/>
    </source>
</evidence>
<evidence type="ECO:0000313" key="16">
    <source>
        <dbReference type="Proteomes" id="UP001165063"/>
    </source>
</evidence>
<dbReference type="GO" id="GO:0005524">
    <property type="term" value="F:ATP binding"/>
    <property type="evidence" value="ECO:0007669"/>
    <property type="project" value="UniProtKB-KW"/>
</dbReference>
<organism evidence="15 16">
    <name type="scientific">Ambrosiozyma monospora</name>
    <name type="common">Yeast</name>
    <name type="synonym">Endomycopsis monosporus</name>
    <dbReference type="NCBI Taxonomy" id="43982"/>
    <lineage>
        <taxon>Eukaryota</taxon>
        <taxon>Fungi</taxon>
        <taxon>Dikarya</taxon>
        <taxon>Ascomycota</taxon>
        <taxon>Saccharomycotina</taxon>
        <taxon>Pichiomycetes</taxon>
        <taxon>Pichiales</taxon>
        <taxon>Pichiaceae</taxon>
        <taxon>Ambrosiozyma</taxon>
    </lineage>
</organism>
<keyword evidence="7" id="KW-0547">Nucleotide-binding</keyword>
<evidence type="ECO:0000256" key="8">
    <source>
        <dbReference type="ARBA" id="ARBA00022777"/>
    </source>
</evidence>
<evidence type="ECO:0000313" key="15">
    <source>
        <dbReference type="EMBL" id="GMG39987.1"/>
    </source>
</evidence>
<dbReference type="GO" id="GO:0007165">
    <property type="term" value="P:signal transduction"/>
    <property type="evidence" value="ECO:0007669"/>
    <property type="project" value="InterPro"/>
</dbReference>
<dbReference type="PANTHER" id="PTHR48005">
    <property type="entry name" value="LEUCINE RICH REPEAT KINASE 2"/>
    <property type="match status" value="1"/>
</dbReference>
<evidence type="ECO:0000256" key="9">
    <source>
        <dbReference type="ARBA" id="ARBA00022840"/>
    </source>
</evidence>
<comment type="catalytic activity">
    <reaction evidence="12">
        <text>L-seryl-[protein] + ATP = O-phospho-L-seryl-[protein] + ADP + H(+)</text>
        <dbReference type="Rhea" id="RHEA:17989"/>
        <dbReference type="Rhea" id="RHEA-COMP:9863"/>
        <dbReference type="Rhea" id="RHEA-COMP:11604"/>
        <dbReference type="ChEBI" id="CHEBI:15378"/>
        <dbReference type="ChEBI" id="CHEBI:29999"/>
        <dbReference type="ChEBI" id="CHEBI:30616"/>
        <dbReference type="ChEBI" id="CHEBI:83421"/>
        <dbReference type="ChEBI" id="CHEBI:456216"/>
        <dbReference type="EC" id="2.7.11.1"/>
    </reaction>
</comment>
<dbReference type="AlphaFoldDB" id="A0A9W6Z1L8"/>
<dbReference type="SMART" id="SM00369">
    <property type="entry name" value="LRR_TYP"/>
    <property type="match status" value="8"/>
</dbReference>
<dbReference type="InterPro" id="IPR003591">
    <property type="entry name" value="Leu-rich_rpt_typical-subtyp"/>
</dbReference>
<feature type="compositionally biased region" description="Polar residues" evidence="13">
    <location>
        <begin position="364"/>
        <end position="382"/>
    </location>
</feature>
<name>A0A9W6Z1L8_AMBMO</name>
<dbReference type="PROSITE" id="PS51450">
    <property type="entry name" value="LRR"/>
    <property type="match status" value="5"/>
</dbReference>
<dbReference type="Pfam" id="PF13855">
    <property type="entry name" value="LRR_8"/>
    <property type="match status" value="2"/>
</dbReference>
<dbReference type="InterPro" id="IPR001611">
    <property type="entry name" value="Leu-rich_rpt"/>
</dbReference>
<feature type="region of interest" description="Disordered" evidence="13">
    <location>
        <begin position="1"/>
        <end position="112"/>
    </location>
</feature>
<feature type="compositionally biased region" description="Low complexity" evidence="13">
    <location>
        <begin position="41"/>
        <end position="56"/>
    </location>
</feature>
<comment type="caution">
    <text evidence="15">The sequence shown here is derived from an EMBL/GenBank/DDBJ whole genome shotgun (WGS) entry which is preliminary data.</text>
</comment>
<protein>
    <recommendedName>
        <fullName evidence="1">non-specific serine/threonine protein kinase</fullName>
        <ecNumber evidence="1">2.7.11.1</ecNumber>
    </recommendedName>
</protein>
<comment type="catalytic activity">
    <reaction evidence="11">
        <text>L-threonyl-[protein] + ATP = O-phospho-L-threonyl-[protein] + ADP + H(+)</text>
        <dbReference type="Rhea" id="RHEA:46608"/>
        <dbReference type="Rhea" id="RHEA-COMP:11060"/>
        <dbReference type="Rhea" id="RHEA-COMP:11605"/>
        <dbReference type="ChEBI" id="CHEBI:15378"/>
        <dbReference type="ChEBI" id="CHEBI:30013"/>
        <dbReference type="ChEBI" id="CHEBI:30616"/>
        <dbReference type="ChEBI" id="CHEBI:61977"/>
        <dbReference type="ChEBI" id="CHEBI:456216"/>
        <dbReference type="EC" id="2.7.11.1"/>
    </reaction>
</comment>
<feature type="domain" description="Ras-associating" evidence="14">
    <location>
        <begin position="457"/>
        <end position="526"/>
    </location>
</feature>
<evidence type="ECO:0000256" key="7">
    <source>
        <dbReference type="ARBA" id="ARBA00022741"/>
    </source>
</evidence>